<dbReference type="STRING" id="623744.A0A553R3Q5"/>
<dbReference type="AlphaFoldDB" id="A0A553R3Q5"/>
<dbReference type="CDD" id="cd06676">
    <property type="entry name" value="PDZ13_MUPP1-like"/>
    <property type="match status" value="1"/>
</dbReference>
<keyword evidence="4" id="KW-1185">Reference proteome</keyword>
<feature type="domain" description="PDZ" evidence="2">
    <location>
        <begin position="145"/>
        <end position="213"/>
    </location>
</feature>
<reference evidence="3 4" key="1">
    <citation type="journal article" date="2019" name="Sci. Data">
        <title>Hybrid genome assembly and annotation of Danionella translucida.</title>
        <authorList>
            <person name="Kadobianskyi M."/>
            <person name="Schulze L."/>
            <person name="Schuelke M."/>
            <person name="Judkewitz B."/>
        </authorList>
    </citation>
    <scope>NUCLEOTIDE SEQUENCE [LARGE SCALE GENOMIC DNA]</scope>
    <source>
        <strain evidence="3 4">Bolton</strain>
    </source>
</reference>
<dbReference type="Pfam" id="PF00595">
    <property type="entry name" value="PDZ"/>
    <property type="match status" value="4"/>
</dbReference>
<sequence length="540" mass="58190">MTFTRCSPPSSSNQSPSLGLQDSSYLDRDSLSSDPLTCPIIPGCMNTIDICKGTKGLGLSVVGGCNTLLGVIVIHEVNKDGAAHRDGRLCAGDHILEVNGIDLRMATHEEALSVLRLSPQRVRLTIYRELKPPVQKHPHMWDLFSVELHLKAGRGLGLQTVGKTNDTGIFVCEISRGGAADLDGRLLLGDQILSVNGEDIRAASHEHASALLQVQADTSLGSRRCRGSVLLEVARFKASPHNPYGDQVGEVNVSLFSTHACQDGNVETRTVTVQKHECERMEFAVRETLGPGRMFISRMEQSTLAARSGLLQQGTTVLSINGTPTESLSVTEATSLVRNSRGAVTLQVMLPSGCADGARSSADHSPPENYSADNKHRYRLIFTPLINYRFGCETGSASEWSRTVVGHGLVMPDWNEALEEEGDGRGTFLRRVCDEERAGNAWSSAPPQFHTIALDRGSSGLGFSIVGGFGSSHGDLPIYVKNIFPKGAAVEDGRLQRGDHLLAVNGRSLEAVTHSEAVEILRETTGTVLLQVLSKKLPLC</sequence>
<dbReference type="CDD" id="cd06674">
    <property type="entry name" value="PDZ11_MUPP1-PDZ9_PATJ-like"/>
    <property type="match status" value="1"/>
</dbReference>
<gene>
    <name evidence="3" type="ORF">DNTS_016306</name>
</gene>
<dbReference type="FunFam" id="2.30.42.10:FF:000038">
    <property type="entry name" value="Multiple PDZ domain protein isoform X1"/>
    <property type="match status" value="1"/>
</dbReference>
<feature type="domain" description="PDZ" evidence="2">
    <location>
        <begin position="47"/>
        <end position="130"/>
    </location>
</feature>
<feature type="compositionally biased region" description="Low complexity" evidence="1">
    <location>
        <begin position="7"/>
        <end position="20"/>
    </location>
</feature>
<name>A0A553R3Q5_9TELE</name>
<dbReference type="PROSITE" id="PS50106">
    <property type="entry name" value="PDZ"/>
    <property type="match status" value="4"/>
</dbReference>
<dbReference type="Gene3D" id="2.30.42.10">
    <property type="match status" value="4"/>
</dbReference>
<evidence type="ECO:0000313" key="4">
    <source>
        <dbReference type="Proteomes" id="UP000316079"/>
    </source>
</evidence>
<proteinExistence type="predicted"/>
<evidence type="ECO:0000256" key="1">
    <source>
        <dbReference type="SAM" id="MobiDB-lite"/>
    </source>
</evidence>
<feature type="region of interest" description="Disordered" evidence="1">
    <location>
        <begin position="1"/>
        <end position="20"/>
    </location>
</feature>
<accession>A0A553R3Q5</accession>
<organism evidence="3 4">
    <name type="scientific">Danionella cerebrum</name>
    <dbReference type="NCBI Taxonomy" id="2873325"/>
    <lineage>
        <taxon>Eukaryota</taxon>
        <taxon>Metazoa</taxon>
        <taxon>Chordata</taxon>
        <taxon>Craniata</taxon>
        <taxon>Vertebrata</taxon>
        <taxon>Euteleostomi</taxon>
        <taxon>Actinopterygii</taxon>
        <taxon>Neopterygii</taxon>
        <taxon>Teleostei</taxon>
        <taxon>Ostariophysi</taxon>
        <taxon>Cypriniformes</taxon>
        <taxon>Danionidae</taxon>
        <taxon>Danioninae</taxon>
        <taxon>Danionella</taxon>
    </lineage>
</organism>
<dbReference type="Proteomes" id="UP000316079">
    <property type="component" value="Unassembled WGS sequence"/>
</dbReference>
<comment type="caution">
    <text evidence="3">The sequence shown here is derived from an EMBL/GenBank/DDBJ whole genome shotgun (WGS) entry which is preliminary data.</text>
</comment>
<evidence type="ECO:0000259" key="2">
    <source>
        <dbReference type="PROSITE" id="PS50106"/>
    </source>
</evidence>
<dbReference type="CDD" id="cd06673">
    <property type="entry name" value="PDZ10_MUPP1-PDZ8_PATJ-like"/>
    <property type="match status" value="1"/>
</dbReference>
<dbReference type="EMBL" id="SRMA01025253">
    <property type="protein sequence ID" value="TRY96807.1"/>
    <property type="molecule type" value="Genomic_DNA"/>
</dbReference>
<dbReference type="PANTHER" id="PTHR19964:SF84">
    <property type="entry name" value="LIGAND OF NUMB PROTEIN X 2-LIKE ISOFORM X1"/>
    <property type="match status" value="1"/>
</dbReference>
<feature type="domain" description="PDZ" evidence="2">
    <location>
        <begin position="270"/>
        <end position="352"/>
    </location>
</feature>
<dbReference type="InterPro" id="IPR001478">
    <property type="entry name" value="PDZ"/>
</dbReference>
<dbReference type="OrthoDB" id="6022711at2759"/>
<protein>
    <recommendedName>
        <fullName evidence="2">PDZ domain-containing protein</fullName>
    </recommendedName>
</protein>
<dbReference type="PANTHER" id="PTHR19964">
    <property type="entry name" value="MULTIPLE PDZ DOMAIN PROTEIN"/>
    <property type="match status" value="1"/>
</dbReference>
<feature type="domain" description="PDZ" evidence="2">
    <location>
        <begin position="451"/>
        <end position="536"/>
    </location>
</feature>
<evidence type="ECO:0000313" key="3">
    <source>
        <dbReference type="EMBL" id="TRY96807.1"/>
    </source>
</evidence>
<dbReference type="SMART" id="SM00228">
    <property type="entry name" value="PDZ"/>
    <property type="match status" value="4"/>
</dbReference>
<dbReference type="InterPro" id="IPR036034">
    <property type="entry name" value="PDZ_sf"/>
</dbReference>
<dbReference type="InterPro" id="IPR051342">
    <property type="entry name" value="PDZ_scaffold"/>
</dbReference>
<dbReference type="SUPFAM" id="SSF50156">
    <property type="entry name" value="PDZ domain-like"/>
    <property type="match status" value="4"/>
</dbReference>